<dbReference type="SUPFAM" id="SSF54495">
    <property type="entry name" value="UBC-like"/>
    <property type="match status" value="1"/>
</dbReference>
<gene>
    <name evidence="7" type="ORF">CCUS01_13509</name>
</gene>
<comment type="similarity">
    <text evidence="4">Belongs to the ubiquitin-conjugating enzyme family.</text>
</comment>
<feature type="region of interest" description="Disordered" evidence="5">
    <location>
        <begin position="167"/>
        <end position="207"/>
    </location>
</feature>
<dbReference type="GO" id="GO:0016740">
    <property type="term" value="F:transferase activity"/>
    <property type="evidence" value="ECO:0007669"/>
    <property type="project" value="UniProtKB-KW"/>
</dbReference>
<dbReference type="Proteomes" id="UP001239213">
    <property type="component" value="Unassembled WGS sequence"/>
</dbReference>
<evidence type="ECO:0000256" key="4">
    <source>
        <dbReference type="RuleBase" id="RU362109"/>
    </source>
</evidence>
<dbReference type="AlphaFoldDB" id="A0AAI9YBX7"/>
<evidence type="ECO:0000256" key="5">
    <source>
        <dbReference type="SAM" id="MobiDB-lite"/>
    </source>
</evidence>
<keyword evidence="4" id="KW-0547">Nucleotide-binding</keyword>
<dbReference type="EMBL" id="MPDP01000017">
    <property type="protein sequence ID" value="KAK1495118.1"/>
    <property type="molecule type" value="Genomic_DNA"/>
</dbReference>
<evidence type="ECO:0000256" key="1">
    <source>
        <dbReference type="ARBA" id="ARBA00022679"/>
    </source>
</evidence>
<dbReference type="PROSITE" id="PS50127">
    <property type="entry name" value="UBC_2"/>
    <property type="match status" value="1"/>
</dbReference>
<dbReference type="PANTHER" id="PTHR24068">
    <property type="entry name" value="UBIQUITIN-CONJUGATING ENZYME E2"/>
    <property type="match status" value="1"/>
</dbReference>
<evidence type="ECO:0000256" key="3">
    <source>
        <dbReference type="PROSITE-ProRule" id="PRU10133"/>
    </source>
</evidence>
<feature type="compositionally biased region" description="Acidic residues" evidence="5">
    <location>
        <begin position="170"/>
        <end position="182"/>
    </location>
</feature>
<evidence type="ECO:0000313" key="8">
    <source>
        <dbReference type="Proteomes" id="UP001239213"/>
    </source>
</evidence>
<protein>
    <submittedName>
        <fullName evidence="7">Ubiquitin-conjugating enzyme</fullName>
    </submittedName>
</protein>
<evidence type="ECO:0000256" key="2">
    <source>
        <dbReference type="ARBA" id="ARBA00022786"/>
    </source>
</evidence>
<reference evidence="7" key="1">
    <citation type="submission" date="2016-11" db="EMBL/GenBank/DDBJ databases">
        <title>The genome sequence of Colletotrichum cuscutae.</title>
        <authorList>
            <person name="Baroncelli R."/>
        </authorList>
    </citation>
    <scope>NUCLEOTIDE SEQUENCE</scope>
    <source>
        <strain evidence="7">IMI 304802</strain>
    </source>
</reference>
<dbReference type="InterPro" id="IPR016135">
    <property type="entry name" value="UBQ-conjugating_enzyme/RWD"/>
</dbReference>
<dbReference type="GO" id="GO:0005524">
    <property type="term" value="F:ATP binding"/>
    <property type="evidence" value="ECO:0007669"/>
    <property type="project" value="UniProtKB-UniRule"/>
</dbReference>
<keyword evidence="4" id="KW-0067">ATP-binding</keyword>
<dbReference type="SMART" id="SM00212">
    <property type="entry name" value="UBCc"/>
    <property type="match status" value="1"/>
</dbReference>
<sequence length="236" mass="26686">MSSPRRRIETDDVRFADRPPPAWYTDLLRCLPSPYSELLRLTPRQVQEFYVRFKGPTETPFEGGVWKVHVELPDQYPYKSPSIGFVNRIFHPNIDELSGSVCLDVINQTWSPMFDMINIFEVFLPQLLRYPNPTDPLNGEAAALMIREPKSYDAKVKEYVQKYASKDAADEAGAESEDDDDMSSVGSFGDDDEEPAGRLDDCSLTSEQQRGQDSTIFVFKGLGKGIFMGISFGVFT</sequence>
<comment type="caution">
    <text evidence="7">The sequence shown here is derived from an EMBL/GenBank/DDBJ whole genome shotgun (WGS) entry which is preliminary data.</text>
</comment>
<accession>A0AAI9YBX7</accession>
<evidence type="ECO:0000313" key="7">
    <source>
        <dbReference type="EMBL" id="KAK1495118.1"/>
    </source>
</evidence>
<dbReference type="InterPro" id="IPR023313">
    <property type="entry name" value="UBQ-conjugating_AS"/>
</dbReference>
<keyword evidence="2 4" id="KW-0833">Ubl conjugation pathway</keyword>
<keyword evidence="1" id="KW-0808">Transferase</keyword>
<proteinExistence type="inferred from homology"/>
<keyword evidence="8" id="KW-1185">Reference proteome</keyword>
<dbReference type="FunFam" id="3.10.110.10:FF:000061">
    <property type="entry name" value="Ubiquitin-conjugating enzyme E2 8"/>
    <property type="match status" value="1"/>
</dbReference>
<feature type="domain" description="UBC core" evidence="6">
    <location>
        <begin position="15"/>
        <end position="165"/>
    </location>
</feature>
<dbReference type="Gene3D" id="3.10.110.10">
    <property type="entry name" value="Ubiquitin Conjugating Enzyme"/>
    <property type="match status" value="1"/>
</dbReference>
<name>A0AAI9YBX7_9PEZI</name>
<dbReference type="InterPro" id="IPR000608">
    <property type="entry name" value="UBC"/>
</dbReference>
<dbReference type="PROSITE" id="PS00183">
    <property type="entry name" value="UBC_1"/>
    <property type="match status" value="1"/>
</dbReference>
<dbReference type="CDD" id="cd23797">
    <property type="entry name" value="UBCc_UBE2H"/>
    <property type="match status" value="1"/>
</dbReference>
<organism evidence="7 8">
    <name type="scientific">Colletotrichum cuscutae</name>
    <dbReference type="NCBI Taxonomy" id="1209917"/>
    <lineage>
        <taxon>Eukaryota</taxon>
        <taxon>Fungi</taxon>
        <taxon>Dikarya</taxon>
        <taxon>Ascomycota</taxon>
        <taxon>Pezizomycotina</taxon>
        <taxon>Sordariomycetes</taxon>
        <taxon>Hypocreomycetidae</taxon>
        <taxon>Glomerellales</taxon>
        <taxon>Glomerellaceae</taxon>
        <taxon>Colletotrichum</taxon>
        <taxon>Colletotrichum acutatum species complex</taxon>
    </lineage>
</organism>
<feature type="active site" description="Glycyl thioester intermediate" evidence="3">
    <location>
        <position position="102"/>
    </location>
</feature>
<dbReference type="Pfam" id="PF00179">
    <property type="entry name" value="UQ_con"/>
    <property type="match status" value="1"/>
</dbReference>
<evidence type="ECO:0000259" key="6">
    <source>
        <dbReference type="PROSITE" id="PS50127"/>
    </source>
</evidence>